<feature type="region of interest" description="Disordered" evidence="1">
    <location>
        <begin position="386"/>
        <end position="420"/>
    </location>
</feature>
<feature type="compositionally biased region" description="Low complexity" evidence="1">
    <location>
        <begin position="646"/>
        <end position="670"/>
    </location>
</feature>
<protein>
    <submittedName>
        <fullName evidence="2">LAMI_0H15940g1_1</fullName>
    </submittedName>
</protein>
<dbReference type="InterPro" id="IPR011011">
    <property type="entry name" value="Znf_FYVE_PHD"/>
</dbReference>
<name>A0A1G4KIR9_9SACH</name>
<sequence>MKREEDEEIAAWQDYVEEDVVQQLQKVVSTTALGSLQQELQRVWHYQYVVSWLYLVCDSFFTKEAGKAMWSMIQFDELMMLQDITMASSDEESVYDKIREQILRTITQNKNALLKEWDVAIKYHLEPVESLSWYTQSSALFDDFSLQEQFEIIYACVKHIERRSVGFRNYLSAHLYLFQYVELSLSDRSSLLVLPAAKLVQKRLVYAEGNDLNVPIKLRNCTVRYETDGEVEVRHLDFGADVDHYLNRLSPEFSLLTTNWDEFIDYFETTEDAYIKQFLAGFLAMNASNELNSRRLLHNRERERSMAELLVRRKRSSRLVAREEESQRRVIEMQWIEKLDERDQLLRARQRSAAKLTRVVKDTMWSLLWDRFEQDLKVEKLRRRHELHETQSATTPEPTPSPGLGANGFATSANTNAGSPGGITHIDAAVLETGPKFHEPLVNVPEPLPMALEATSLELPDHLLITSADLGNLANHGIDASNYAPDSSDWLFQCPCNAVAGINLDNDDNVRGRALVCCDVCLRWQHLECQLSAWLELQAKPGAAFNGGAENLATAELGTSRNYRRSARRQTPDGPEHDTQDRPISKMAASAHTDPFMCAWCLQELERDMRNAFAPELKSLRVKQQKQYEERERRKKQKELQKRLTSQQPQRMRQSQPQPKQQLKPSLKRQPVARVHSSTQAPPPSPFQLPSQNHL</sequence>
<accession>A0A1G4KIR9</accession>
<dbReference type="OrthoDB" id="303107at2759"/>
<proteinExistence type="predicted"/>
<keyword evidence="3" id="KW-1185">Reference proteome</keyword>
<evidence type="ECO:0000313" key="3">
    <source>
        <dbReference type="Proteomes" id="UP000191024"/>
    </source>
</evidence>
<gene>
    <name evidence="2" type="ORF">LAMI_0H15940G</name>
</gene>
<evidence type="ECO:0000313" key="2">
    <source>
        <dbReference type="EMBL" id="SCV04414.1"/>
    </source>
</evidence>
<dbReference type="Proteomes" id="UP000191024">
    <property type="component" value="Chromosome H"/>
</dbReference>
<feature type="region of interest" description="Disordered" evidence="1">
    <location>
        <begin position="556"/>
        <end position="583"/>
    </location>
</feature>
<feature type="compositionally biased region" description="Basic and acidic residues" evidence="1">
    <location>
        <begin position="626"/>
        <end position="642"/>
    </location>
</feature>
<feature type="compositionally biased region" description="Basic and acidic residues" evidence="1">
    <location>
        <begin position="570"/>
        <end position="583"/>
    </location>
</feature>
<dbReference type="STRING" id="1230905.A0A1G4KIR9"/>
<dbReference type="AlphaFoldDB" id="A0A1G4KIR9"/>
<dbReference type="EMBL" id="LT598468">
    <property type="protein sequence ID" value="SCV04414.1"/>
    <property type="molecule type" value="Genomic_DNA"/>
</dbReference>
<feature type="compositionally biased region" description="Polar residues" evidence="1">
    <location>
        <begin position="409"/>
        <end position="418"/>
    </location>
</feature>
<feature type="region of interest" description="Disordered" evidence="1">
    <location>
        <begin position="622"/>
        <end position="695"/>
    </location>
</feature>
<evidence type="ECO:0000256" key="1">
    <source>
        <dbReference type="SAM" id="MobiDB-lite"/>
    </source>
</evidence>
<dbReference type="SUPFAM" id="SSF57903">
    <property type="entry name" value="FYVE/PHD zinc finger"/>
    <property type="match status" value="1"/>
</dbReference>
<organism evidence="2 3">
    <name type="scientific">Lachancea mirantina</name>
    <dbReference type="NCBI Taxonomy" id="1230905"/>
    <lineage>
        <taxon>Eukaryota</taxon>
        <taxon>Fungi</taxon>
        <taxon>Dikarya</taxon>
        <taxon>Ascomycota</taxon>
        <taxon>Saccharomycotina</taxon>
        <taxon>Saccharomycetes</taxon>
        <taxon>Saccharomycetales</taxon>
        <taxon>Saccharomycetaceae</taxon>
        <taxon>Lachancea</taxon>
    </lineage>
</organism>
<reference evidence="3" key="1">
    <citation type="submission" date="2016-03" db="EMBL/GenBank/DDBJ databases">
        <authorList>
            <person name="Devillers H."/>
        </authorList>
    </citation>
    <scope>NUCLEOTIDE SEQUENCE [LARGE SCALE GENOMIC DNA]</scope>
</reference>